<dbReference type="InterPro" id="IPR013783">
    <property type="entry name" value="Ig-like_fold"/>
</dbReference>
<dbReference type="InterPro" id="IPR031148">
    <property type="entry name" value="Plexin"/>
</dbReference>
<dbReference type="EMBL" id="MUJZ01050865">
    <property type="protein sequence ID" value="OTF73610.1"/>
    <property type="molecule type" value="Genomic_DNA"/>
</dbReference>
<evidence type="ECO:0000313" key="3">
    <source>
        <dbReference type="EMBL" id="OTF73610.1"/>
    </source>
</evidence>
<reference evidence="3 4" key="1">
    <citation type="submission" date="2017-03" db="EMBL/GenBank/DDBJ databases">
        <title>Genome Survey of Euroglyphus maynei.</title>
        <authorList>
            <person name="Arlian L.G."/>
            <person name="Morgan M.S."/>
            <person name="Rider S.D."/>
        </authorList>
    </citation>
    <scope>NUCLEOTIDE SEQUENCE [LARGE SCALE GENOMIC DNA]</scope>
    <source>
        <strain evidence="3">Arlian Lab</strain>
        <tissue evidence="3">Whole body</tissue>
    </source>
</reference>
<dbReference type="OrthoDB" id="9987283at2759"/>
<evidence type="ECO:0000259" key="2">
    <source>
        <dbReference type="PROSITE" id="PS51004"/>
    </source>
</evidence>
<comment type="caution">
    <text evidence="3">The sequence shown here is derived from an EMBL/GenBank/DDBJ whole genome shotgun (WGS) entry which is preliminary data.</text>
</comment>
<dbReference type="Gene3D" id="2.130.10.10">
    <property type="entry name" value="YVTN repeat-like/Quinoprotein amine dehydrogenase"/>
    <property type="match status" value="1"/>
</dbReference>
<dbReference type="PANTHER" id="PTHR22625">
    <property type="entry name" value="PLEXIN"/>
    <property type="match status" value="1"/>
</dbReference>
<dbReference type="InterPro" id="IPR015943">
    <property type="entry name" value="WD40/YVTN_repeat-like_dom_sf"/>
</dbReference>
<dbReference type="GO" id="GO:0030334">
    <property type="term" value="P:regulation of cell migration"/>
    <property type="evidence" value="ECO:0007669"/>
    <property type="project" value="TreeGrafter"/>
</dbReference>
<evidence type="ECO:0000256" key="1">
    <source>
        <dbReference type="PROSITE-ProRule" id="PRU00352"/>
    </source>
</evidence>
<dbReference type="InterPro" id="IPR001627">
    <property type="entry name" value="Semap_dom"/>
</dbReference>
<dbReference type="SUPFAM" id="SSF101912">
    <property type="entry name" value="Sema domain"/>
    <property type="match status" value="1"/>
</dbReference>
<proteinExistence type="predicted"/>
<dbReference type="PANTHER" id="PTHR22625:SF70">
    <property type="entry name" value="PLEXIN A, ISOFORM A"/>
    <property type="match status" value="1"/>
</dbReference>
<dbReference type="Pfam" id="PF17960">
    <property type="entry name" value="TIG_plexin"/>
    <property type="match status" value="1"/>
</dbReference>
<organism evidence="3 4">
    <name type="scientific">Euroglyphus maynei</name>
    <name type="common">Mayne's house dust mite</name>
    <dbReference type="NCBI Taxonomy" id="6958"/>
    <lineage>
        <taxon>Eukaryota</taxon>
        <taxon>Metazoa</taxon>
        <taxon>Ecdysozoa</taxon>
        <taxon>Arthropoda</taxon>
        <taxon>Chelicerata</taxon>
        <taxon>Arachnida</taxon>
        <taxon>Acari</taxon>
        <taxon>Acariformes</taxon>
        <taxon>Sarcoptiformes</taxon>
        <taxon>Astigmata</taxon>
        <taxon>Psoroptidia</taxon>
        <taxon>Analgoidea</taxon>
        <taxon>Pyroglyphidae</taxon>
        <taxon>Pyroglyphinae</taxon>
        <taxon>Euroglyphus</taxon>
    </lineage>
</organism>
<dbReference type="GO" id="GO:0002116">
    <property type="term" value="C:semaphorin receptor complex"/>
    <property type="evidence" value="ECO:0007669"/>
    <property type="project" value="TreeGrafter"/>
</dbReference>
<dbReference type="AlphaFoldDB" id="A0A1Y3AYK3"/>
<dbReference type="PROSITE" id="PS51004">
    <property type="entry name" value="SEMA"/>
    <property type="match status" value="1"/>
</dbReference>
<accession>A0A1Y3AYK3</accession>
<dbReference type="InterPro" id="IPR041019">
    <property type="entry name" value="TIG1_plexin"/>
</dbReference>
<protein>
    <submittedName>
        <fullName evidence="3">Plexin A-like protein</fullName>
    </submittedName>
</protein>
<evidence type="ECO:0000313" key="4">
    <source>
        <dbReference type="Proteomes" id="UP000194236"/>
    </source>
</evidence>
<sequence>MFDNVLLTSVAATATNDYSVAFLGTNDGHLKKVVIEGQRHQVNVDQSRVSIKAYEFADIVIQQGHRINPDICSIRNDCAEATSDPLYWLSYKSGKCTTISNVNPAQIQRTTTRTLNLVIDNLPMTENGHYLCIFTMYGKSQTTNATRSPTGVFCPTPSTDTLPLIPTDTPIYNINPSIHLVCE</sequence>
<dbReference type="Proteomes" id="UP000194236">
    <property type="component" value="Unassembled WGS sequence"/>
</dbReference>
<feature type="domain" description="Sema" evidence="2">
    <location>
        <begin position="1"/>
        <end position="99"/>
    </location>
</feature>
<comment type="caution">
    <text evidence="1">Lacks conserved residue(s) required for the propagation of feature annotation.</text>
</comment>
<dbReference type="Gene3D" id="2.60.40.10">
    <property type="entry name" value="Immunoglobulins"/>
    <property type="match status" value="1"/>
</dbReference>
<dbReference type="GO" id="GO:0017154">
    <property type="term" value="F:semaphorin receptor activity"/>
    <property type="evidence" value="ECO:0007669"/>
    <property type="project" value="InterPro"/>
</dbReference>
<gene>
    <name evidence="3" type="ORF">BLA29_002148</name>
</gene>
<name>A0A1Y3AYK3_EURMA</name>
<dbReference type="GO" id="GO:0005886">
    <property type="term" value="C:plasma membrane"/>
    <property type="evidence" value="ECO:0007669"/>
    <property type="project" value="TreeGrafter"/>
</dbReference>
<dbReference type="InterPro" id="IPR036352">
    <property type="entry name" value="Semap_dom_sf"/>
</dbReference>
<dbReference type="Pfam" id="PF01403">
    <property type="entry name" value="Sema"/>
    <property type="match status" value="1"/>
</dbReference>
<keyword evidence="4" id="KW-1185">Reference proteome</keyword>